<feature type="domain" description="Nudix hydrolase" evidence="6">
    <location>
        <begin position="5"/>
        <end position="149"/>
    </location>
</feature>
<dbReference type="CDD" id="cd04685">
    <property type="entry name" value="NUDIX_Hydrolase"/>
    <property type="match status" value="1"/>
</dbReference>
<comment type="similarity">
    <text evidence="2 5">Belongs to the Nudix hydrolase family.</text>
</comment>
<dbReference type="Gene3D" id="3.90.79.10">
    <property type="entry name" value="Nucleoside Triphosphate Pyrophosphohydrolase"/>
    <property type="match status" value="1"/>
</dbReference>
<dbReference type="Proteomes" id="UP001596514">
    <property type="component" value="Unassembled WGS sequence"/>
</dbReference>
<dbReference type="InterPro" id="IPR015797">
    <property type="entry name" value="NUDIX_hydrolase-like_dom_sf"/>
</dbReference>
<dbReference type="InterPro" id="IPR000086">
    <property type="entry name" value="NUDIX_hydrolase_dom"/>
</dbReference>
<evidence type="ECO:0000313" key="8">
    <source>
        <dbReference type="Proteomes" id="UP001596514"/>
    </source>
</evidence>
<accession>A0ABW2SUS7</accession>
<dbReference type="RefSeq" id="WP_343974038.1">
    <property type="nucleotide sequence ID" value="NZ_BAAAGK010000117.1"/>
</dbReference>
<evidence type="ECO:0000256" key="4">
    <source>
        <dbReference type="ARBA" id="ARBA00022842"/>
    </source>
</evidence>
<evidence type="ECO:0000256" key="2">
    <source>
        <dbReference type="ARBA" id="ARBA00005582"/>
    </source>
</evidence>
<dbReference type="PROSITE" id="PS00893">
    <property type="entry name" value="NUDIX_BOX"/>
    <property type="match status" value="1"/>
</dbReference>
<proteinExistence type="inferred from homology"/>
<keyword evidence="8" id="KW-1185">Reference proteome</keyword>
<protein>
    <submittedName>
        <fullName evidence="7">NUDIX hydrolase</fullName>
    </submittedName>
</protein>
<dbReference type="InterPro" id="IPR020476">
    <property type="entry name" value="Nudix_hydrolase"/>
</dbReference>
<dbReference type="PANTHER" id="PTHR43046:SF12">
    <property type="entry name" value="GDP-MANNOSE MANNOSYL HYDROLASE"/>
    <property type="match status" value="1"/>
</dbReference>
<dbReference type="InterPro" id="IPR020084">
    <property type="entry name" value="NUDIX_hydrolase_CS"/>
</dbReference>
<dbReference type="Pfam" id="PF00293">
    <property type="entry name" value="NUDIX"/>
    <property type="match status" value="1"/>
</dbReference>
<name>A0ABW2SUS7_9ACTN</name>
<keyword evidence="4" id="KW-0460">Magnesium</keyword>
<evidence type="ECO:0000256" key="5">
    <source>
        <dbReference type="RuleBase" id="RU003476"/>
    </source>
</evidence>
<dbReference type="PANTHER" id="PTHR43046">
    <property type="entry name" value="GDP-MANNOSE MANNOSYL HYDROLASE"/>
    <property type="match status" value="1"/>
</dbReference>
<comment type="cofactor">
    <cofactor evidence="1">
        <name>Mg(2+)</name>
        <dbReference type="ChEBI" id="CHEBI:18420"/>
    </cofactor>
</comment>
<dbReference type="PROSITE" id="PS51462">
    <property type="entry name" value="NUDIX"/>
    <property type="match status" value="1"/>
</dbReference>
<evidence type="ECO:0000256" key="1">
    <source>
        <dbReference type="ARBA" id="ARBA00001946"/>
    </source>
</evidence>
<dbReference type="EMBL" id="JBHTEE010000001">
    <property type="protein sequence ID" value="MFC7599794.1"/>
    <property type="molecule type" value="Genomic_DNA"/>
</dbReference>
<evidence type="ECO:0000256" key="3">
    <source>
        <dbReference type="ARBA" id="ARBA00022801"/>
    </source>
</evidence>
<gene>
    <name evidence="7" type="ORF">ACFQVD_06710</name>
</gene>
<sequence length="167" mass="18309">MAAPISRPSARILLVDDDDRLLLFRFQAPAHWPAEHFWATPGGGVHEGESLAAAAVRELREETGLDVAEERLGPVVARTSGLAEFGDVLVEATDSFFFLRVAGHTVDVSGQEELERSQISAHRWWPHREFLTTRELVFPVNLSALLPGLLAGDLPAEPVLLPWRSGG</sequence>
<reference evidence="8" key="1">
    <citation type="journal article" date="2019" name="Int. J. Syst. Evol. Microbiol.">
        <title>The Global Catalogue of Microorganisms (GCM) 10K type strain sequencing project: providing services to taxonomists for standard genome sequencing and annotation.</title>
        <authorList>
            <consortium name="The Broad Institute Genomics Platform"/>
            <consortium name="The Broad Institute Genome Sequencing Center for Infectious Disease"/>
            <person name="Wu L."/>
            <person name="Ma J."/>
        </authorList>
    </citation>
    <scope>NUCLEOTIDE SEQUENCE [LARGE SCALE GENOMIC DNA]</scope>
    <source>
        <strain evidence="8">JCM 10083</strain>
    </source>
</reference>
<organism evidence="7 8">
    <name type="scientific">Streptosporangium amethystogenes subsp. fukuiense</name>
    <dbReference type="NCBI Taxonomy" id="698418"/>
    <lineage>
        <taxon>Bacteria</taxon>
        <taxon>Bacillati</taxon>
        <taxon>Actinomycetota</taxon>
        <taxon>Actinomycetes</taxon>
        <taxon>Streptosporangiales</taxon>
        <taxon>Streptosporangiaceae</taxon>
        <taxon>Streptosporangium</taxon>
    </lineage>
</organism>
<evidence type="ECO:0000259" key="6">
    <source>
        <dbReference type="PROSITE" id="PS51462"/>
    </source>
</evidence>
<dbReference type="GO" id="GO:0016787">
    <property type="term" value="F:hydrolase activity"/>
    <property type="evidence" value="ECO:0007669"/>
    <property type="project" value="UniProtKB-KW"/>
</dbReference>
<dbReference type="PRINTS" id="PR00502">
    <property type="entry name" value="NUDIXFAMILY"/>
</dbReference>
<comment type="caution">
    <text evidence="7">The sequence shown here is derived from an EMBL/GenBank/DDBJ whole genome shotgun (WGS) entry which is preliminary data.</text>
</comment>
<evidence type="ECO:0000313" key="7">
    <source>
        <dbReference type="EMBL" id="MFC7599794.1"/>
    </source>
</evidence>
<keyword evidence="3 5" id="KW-0378">Hydrolase</keyword>
<dbReference type="SUPFAM" id="SSF55811">
    <property type="entry name" value="Nudix"/>
    <property type="match status" value="1"/>
</dbReference>